<evidence type="ECO:0000313" key="1">
    <source>
        <dbReference type="EMBL" id="MCC5598681.1"/>
    </source>
</evidence>
<protein>
    <submittedName>
        <fullName evidence="1">Uncharacterized protein</fullName>
    </submittedName>
</protein>
<name>A0ABS8I474_9NOSO</name>
<reference evidence="1 2" key="1">
    <citation type="journal article" date="2021" name="Microorganisms">
        <title>Genome Evolution of Filamentous Cyanobacterium Nostoc Species: From Facultative Symbiosis to Free Living.</title>
        <authorList>
            <person name="Huo D."/>
            <person name="Li H."/>
            <person name="Cai F."/>
            <person name="Guo X."/>
            <person name="Qiao Z."/>
            <person name="Wang W."/>
            <person name="Yu G."/>
            <person name="Li R."/>
        </authorList>
    </citation>
    <scope>NUCLEOTIDE SEQUENCE [LARGE SCALE GENOMIC DNA]</scope>
    <source>
        <strain evidence="1 2">CHAB 5714</strain>
    </source>
</reference>
<evidence type="ECO:0000313" key="2">
    <source>
        <dbReference type="Proteomes" id="UP001199525"/>
    </source>
</evidence>
<organism evidence="1 2">
    <name type="scientific">Nostoc favosum CHAB5714</name>
    <dbReference type="NCBI Taxonomy" id="2780399"/>
    <lineage>
        <taxon>Bacteria</taxon>
        <taxon>Bacillati</taxon>
        <taxon>Cyanobacteriota</taxon>
        <taxon>Cyanophyceae</taxon>
        <taxon>Nostocales</taxon>
        <taxon>Nostocaceae</taxon>
        <taxon>Nostoc</taxon>
        <taxon>Nostoc favosum</taxon>
    </lineage>
</organism>
<accession>A0ABS8I474</accession>
<proteinExistence type="predicted"/>
<sequence length="24" mass="2979">MSYETHWLAWCNQVRELLNQTIEN</sequence>
<gene>
    <name evidence="1" type="ORF">LC586_05480</name>
</gene>
<dbReference type="Proteomes" id="UP001199525">
    <property type="component" value="Unassembled WGS sequence"/>
</dbReference>
<comment type="caution">
    <text evidence="1">The sequence shown here is derived from an EMBL/GenBank/DDBJ whole genome shotgun (WGS) entry which is preliminary data.</text>
</comment>
<keyword evidence="2" id="KW-1185">Reference proteome</keyword>
<dbReference type="EMBL" id="JAIVFQ010000005">
    <property type="protein sequence ID" value="MCC5598681.1"/>
    <property type="molecule type" value="Genomic_DNA"/>
</dbReference>